<dbReference type="InterPro" id="IPR008949">
    <property type="entry name" value="Isoprenoid_synthase_dom_sf"/>
</dbReference>
<dbReference type="STRING" id="649638.Trad_2635"/>
<evidence type="ECO:0000256" key="6">
    <source>
        <dbReference type="RuleBase" id="RU004466"/>
    </source>
</evidence>
<dbReference type="SUPFAM" id="SSF48576">
    <property type="entry name" value="Terpenoid synthases"/>
    <property type="match status" value="1"/>
</dbReference>
<dbReference type="GO" id="GO:0008299">
    <property type="term" value="P:isoprenoid biosynthetic process"/>
    <property type="evidence" value="ECO:0007669"/>
    <property type="project" value="InterPro"/>
</dbReference>
<name>D7CUF6_TRURR</name>
<evidence type="ECO:0000256" key="5">
    <source>
        <dbReference type="ARBA" id="ARBA00022842"/>
    </source>
</evidence>
<reference evidence="7 8" key="2">
    <citation type="journal article" date="2011" name="Stand. Genomic Sci.">
        <title>Complete genome sequence of Truepera radiovictrix type strain (RQ-24).</title>
        <authorList>
            <person name="Ivanova N."/>
            <person name="Rohde C."/>
            <person name="Munk C."/>
            <person name="Nolan M."/>
            <person name="Lucas S."/>
            <person name="Del Rio T.G."/>
            <person name="Tice H."/>
            <person name="Deshpande S."/>
            <person name="Cheng J.F."/>
            <person name="Tapia R."/>
            <person name="Han C."/>
            <person name="Goodwin L."/>
            <person name="Pitluck S."/>
            <person name="Liolios K."/>
            <person name="Mavromatis K."/>
            <person name="Mikhailova N."/>
            <person name="Pati A."/>
            <person name="Chen A."/>
            <person name="Palaniappan K."/>
            <person name="Land M."/>
            <person name="Hauser L."/>
            <person name="Chang Y.J."/>
            <person name="Jeffries C.D."/>
            <person name="Brambilla E."/>
            <person name="Rohde M."/>
            <person name="Goker M."/>
            <person name="Tindall B.J."/>
            <person name="Woyke T."/>
            <person name="Bristow J."/>
            <person name="Eisen J.A."/>
            <person name="Markowitz V."/>
            <person name="Hugenholtz P."/>
            <person name="Kyrpides N.C."/>
            <person name="Klenk H.P."/>
            <person name="Lapidus A."/>
        </authorList>
    </citation>
    <scope>NUCLEOTIDE SEQUENCE [LARGE SCALE GENOMIC DNA]</scope>
    <source>
        <strain evidence="8">DSM 17093 / CIP 108686 / LMG 22925 / RQ-24</strain>
    </source>
</reference>
<dbReference type="PANTHER" id="PTHR12001:SF69">
    <property type="entry name" value="ALL TRANS-POLYPRENYL-DIPHOSPHATE SYNTHASE PDSS1"/>
    <property type="match status" value="1"/>
</dbReference>
<keyword evidence="4" id="KW-0479">Metal-binding</keyword>
<dbReference type="PROSITE" id="PS00444">
    <property type="entry name" value="POLYPRENYL_SYNTHASE_2"/>
    <property type="match status" value="1"/>
</dbReference>
<dbReference type="RefSeq" id="WP_013179102.1">
    <property type="nucleotide sequence ID" value="NC_014221.1"/>
</dbReference>
<evidence type="ECO:0000256" key="1">
    <source>
        <dbReference type="ARBA" id="ARBA00001946"/>
    </source>
</evidence>
<evidence type="ECO:0000256" key="3">
    <source>
        <dbReference type="ARBA" id="ARBA00022679"/>
    </source>
</evidence>
<evidence type="ECO:0000313" key="7">
    <source>
        <dbReference type="EMBL" id="ADI15741.1"/>
    </source>
</evidence>
<dbReference type="eggNOG" id="COG0142">
    <property type="taxonomic scope" value="Bacteria"/>
</dbReference>
<keyword evidence="8" id="KW-1185">Reference proteome</keyword>
<dbReference type="HOGENOM" id="CLU_014015_2_0_0"/>
<accession>D7CUF6</accession>
<comment type="cofactor">
    <cofactor evidence="1">
        <name>Mg(2+)</name>
        <dbReference type="ChEBI" id="CHEBI:18420"/>
    </cofactor>
</comment>
<dbReference type="SFLD" id="SFLDS00005">
    <property type="entry name" value="Isoprenoid_Synthase_Type_I"/>
    <property type="match status" value="1"/>
</dbReference>
<dbReference type="PROSITE" id="PS00723">
    <property type="entry name" value="POLYPRENYL_SYNTHASE_1"/>
    <property type="match status" value="1"/>
</dbReference>
<keyword evidence="3 6" id="KW-0808">Transferase</keyword>
<gene>
    <name evidence="7" type="ordered locus">Trad_2635</name>
</gene>
<proteinExistence type="inferred from homology"/>
<evidence type="ECO:0000256" key="4">
    <source>
        <dbReference type="ARBA" id="ARBA00022723"/>
    </source>
</evidence>
<dbReference type="Proteomes" id="UP000000379">
    <property type="component" value="Chromosome"/>
</dbReference>
<evidence type="ECO:0000313" key="8">
    <source>
        <dbReference type="Proteomes" id="UP000000379"/>
    </source>
</evidence>
<dbReference type="PANTHER" id="PTHR12001">
    <property type="entry name" value="GERANYLGERANYL PYROPHOSPHATE SYNTHASE"/>
    <property type="match status" value="1"/>
</dbReference>
<organism evidence="7 8">
    <name type="scientific">Truepera radiovictrix (strain DSM 17093 / CIP 108686 / LMG 22925 / RQ-24)</name>
    <dbReference type="NCBI Taxonomy" id="649638"/>
    <lineage>
        <taxon>Bacteria</taxon>
        <taxon>Thermotogati</taxon>
        <taxon>Deinococcota</taxon>
        <taxon>Deinococci</taxon>
        <taxon>Trueperales</taxon>
        <taxon>Trueperaceae</taxon>
        <taxon>Truepera</taxon>
    </lineage>
</organism>
<comment type="similarity">
    <text evidence="2 6">Belongs to the FPP/GGPP synthase family.</text>
</comment>
<dbReference type="InterPro" id="IPR033749">
    <property type="entry name" value="Polyprenyl_synt_CS"/>
</dbReference>
<dbReference type="EMBL" id="CP002049">
    <property type="protein sequence ID" value="ADI15741.1"/>
    <property type="molecule type" value="Genomic_DNA"/>
</dbReference>
<sequence length="315" mass="34166">MFDLIQQDLSDFEARLTEELYSPVEFIGAIGEDLVHAGGKRLRPSLAFLTGRLLGAEREAAMRVALAVELLHSASLLHDDLIDDASTRRGVVAAFRRYGNVVSVMSGDFMLARVLGILAEADAPSFTRLMSETAARICEGEVLQFQMASLETYSLEHYNTIIEGKTAVLLAAATEGVALLAGAAPGARRALRAFGLHYGRAFQMRDDLLDLMSDPETLGKPIGGDLREGKATFAVLTLLEAGVEEARTILRRHASEPGDVERMLELVRAHGAEARAAAQIALEAQAAMRALEPFEEGPAKRALVSLAERELERVR</sequence>
<dbReference type="GO" id="GO:0046872">
    <property type="term" value="F:metal ion binding"/>
    <property type="evidence" value="ECO:0007669"/>
    <property type="project" value="UniProtKB-KW"/>
</dbReference>
<protein>
    <submittedName>
        <fullName evidence="7">Polyprenyl synthetase</fullName>
    </submittedName>
</protein>
<dbReference type="InterPro" id="IPR000092">
    <property type="entry name" value="Polyprenyl_synt"/>
</dbReference>
<dbReference type="Pfam" id="PF00348">
    <property type="entry name" value="polyprenyl_synt"/>
    <property type="match status" value="1"/>
</dbReference>
<reference evidence="8" key="1">
    <citation type="submission" date="2010-05" db="EMBL/GenBank/DDBJ databases">
        <title>The complete genome of Truepera radiovictris DSM 17093.</title>
        <authorList>
            <consortium name="US DOE Joint Genome Institute (JGI-PGF)"/>
            <person name="Lucas S."/>
            <person name="Copeland A."/>
            <person name="Lapidus A."/>
            <person name="Glavina del Rio T."/>
            <person name="Dalin E."/>
            <person name="Tice H."/>
            <person name="Bruce D."/>
            <person name="Goodwin L."/>
            <person name="Pitluck S."/>
            <person name="Kyrpides N."/>
            <person name="Mavromatis K."/>
            <person name="Ovchinnikova G."/>
            <person name="Munk A.C."/>
            <person name="Detter J.C."/>
            <person name="Han C."/>
            <person name="Tapia R."/>
            <person name="Land M."/>
            <person name="Hauser L."/>
            <person name="Markowitz V."/>
            <person name="Cheng J.-F."/>
            <person name="Hugenholtz P."/>
            <person name="Woyke T."/>
            <person name="Wu D."/>
            <person name="Tindall B."/>
            <person name="Pomrenke H.G."/>
            <person name="Brambilla E."/>
            <person name="Klenk H.-P."/>
            <person name="Eisen J.A."/>
        </authorList>
    </citation>
    <scope>NUCLEOTIDE SEQUENCE [LARGE SCALE GENOMIC DNA]</scope>
    <source>
        <strain evidence="8">DSM 17093 / CIP 108686 / LMG 22925 / RQ-24</strain>
    </source>
</reference>
<dbReference type="Gene3D" id="1.10.600.10">
    <property type="entry name" value="Farnesyl Diphosphate Synthase"/>
    <property type="match status" value="1"/>
</dbReference>
<dbReference type="KEGG" id="tra:Trad_2635"/>
<evidence type="ECO:0000256" key="2">
    <source>
        <dbReference type="ARBA" id="ARBA00006706"/>
    </source>
</evidence>
<dbReference type="GO" id="GO:0004659">
    <property type="term" value="F:prenyltransferase activity"/>
    <property type="evidence" value="ECO:0007669"/>
    <property type="project" value="InterPro"/>
</dbReference>
<keyword evidence="5" id="KW-0460">Magnesium</keyword>
<dbReference type="CDD" id="cd00685">
    <property type="entry name" value="Trans_IPPS_HT"/>
    <property type="match status" value="1"/>
</dbReference>
<dbReference type="AlphaFoldDB" id="D7CUF6"/>